<accession>A0A5C5ZQH2</accession>
<protein>
    <submittedName>
        <fullName evidence="1">Uncharacterized protein</fullName>
    </submittedName>
</protein>
<dbReference type="RefSeq" id="WP_146523666.1">
    <property type="nucleotide sequence ID" value="NZ_CP151726.1"/>
</dbReference>
<dbReference type="OrthoDB" id="9896948at2"/>
<name>A0A5C5ZQH2_9BACT</name>
<evidence type="ECO:0000313" key="1">
    <source>
        <dbReference type="EMBL" id="TWT89456.1"/>
    </source>
</evidence>
<proteinExistence type="predicted"/>
<evidence type="ECO:0000313" key="2">
    <source>
        <dbReference type="Proteomes" id="UP000320176"/>
    </source>
</evidence>
<dbReference type="AlphaFoldDB" id="A0A5C5ZQH2"/>
<dbReference type="PROSITE" id="PS51257">
    <property type="entry name" value="PROKAR_LIPOPROTEIN"/>
    <property type="match status" value="1"/>
</dbReference>
<sequence>MQAVTKQPFLFGLVISSCITVMALRGTNSKADETSPGLIHSPTHADPIRQRLYVITGDAGTAALLLENIDERANATGNGIVWVPFQWRYLERGAKSETTGNGKLFAKLKDGKVEASGSEISIGPYQLHWHYLQDGKGELVFDAHELSLHPVVAHRFLDEENQKAVDLASFLTPDAEIQKQYREAEKRFKGPDSDPISFDGNVAASVPYEGSVLLVEHESGLATFHFREVFERQDEPNVTDYGVKYDFQIFPTEGASAIGKDEVYEHYVNKVYNNGRLNLQADLIFLQWSRGGSKSGWVYYNPHWMRVWVVAEGDVTTLIDILQSRK</sequence>
<dbReference type="Proteomes" id="UP000320176">
    <property type="component" value="Unassembled WGS sequence"/>
</dbReference>
<keyword evidence="2" id="KW-1185">Reference proteome</keyword>
<dbReference type="EMBL" id="SJPN01000022">
    <property type="protein sequence ID" value="TWT89456.1"/>
    <property type="molecule type" value="Genomic_DNA"/>
</dbReference>
<organism evidence="1 2">
    <name type="scientific">Stieleria varia</name>
    <dbReference type="NCBI Taxonomy" id="2528005"/>
    <lineage>
        <taxon>Bacteria</taxon>
        <taxon>Pseudomonadati</taxon>
        <taxon>Planctomycetota</taxon>
        <taxon>Planctomycetia</taxon>
        <taxon>Pirellulales</taxon>
        <taxon>Pirellulaceae</taxon>
        <taxon>Stieleria</taxon>
    </lineage>
</organism>
<reference evidence="1 2" key="1">
    <citation type="submission" date="2019-02" db="EMBL/GenBank/DDBJ databases">
        <title>Deep-cultivation of Planctomycetes and their phenomic and genomic characterization uncovers novel biology.</title>
        <authorList>
            <person name="Wiegand S."/>
            <person name="Jogler M."/>
            <person name="Boedeker C."/>
            <person name="Pinto D."/>
            <person name="Vollmers J."/>
            <person name="Rivas-Marin E."/>
            <person name="Kohn T."/>
            <person name="Peeters S.H."/>
            <person name="Heuer A."/>
            <person name="Rast P."/>
            <person name="Oberbeckmann S."/>
            <person name="Bunk B."/>
            <person name="Jeske O."/>
            <person name="Meyerdierks A."/>
            <person name="Storesund J.E."/>
            <person name="Kallscheuer N."/>
            <person name="Luecker S."/>
            <person name="Lage O.M."/>
            <person name="Pohl T."/>
            <person name="Merkel B.J."/>
            <person name="Hornburger P."/>
            <person name="Mueller R.-W."/>
            <person name="Bruemmer F."/>
            <person name="Labrenz M."/>
            <person name="Spormann A.M."/>
            <person name="Op Den Camp H."/>
            <person name="Overmann J."/>
            <person name="Amann R."/>
            <person name="Jetten M.S.M."/>
            <person name="Mascher T."/>
            <person name="Medema M.H."/>
            <person name="Devos D.P."/>
            <person name="Kaster A.-K."/>
            <person name="Ovreas L."/>
            <person name="Rohde M."/>
            <person name="Galperin M.Y."/>
            <person name="Jogler C."/>
        </authorList>
    </citation>
    <scope>NUCLEOTIDE SEQUENCE [LARGE SCALE GENOMIC DNA]</scope>
    <source>
        <strain evidence="1 2">Pla52n</strain>
    </source>
</reference>
<gene>
    <name evidence="1" type="ORF">Pla52n_67950</name>
</gene>
<comment type="caution">
    <text evidence="1">The sequence shown here is derived from an EMBL/GenBank/DDBJ whole genome shotgun (WGS) entry which is preliminary data.</text>
</comment>